<dbReference type="AlphaFoldDB" id="A0A5S4TU65"/>
<protein>
    <submittedName>
        <fullName evidence="1">Uncharacterized protein</fullName>
    </submittedName>
</protein>
<gene>
    <name evidence="1" type="ORF">E0F66_08765</name>
</gene>
<comment type="caution">
    <text evidence="1">The sequence shown here is derived from an EMBL/GenBank/DDBJ whole genome shotgun (WGS) entry which is preliminary data.</text>
</comment>
<organism evidence="1 2">
    <name type="scientific">Streptococcus pyogenes</name>
    <dbReference type="NCBI Taxonomy" id="1314"/>
    <lineage>
        <taxon>Bacteria</taxon>
        <taxon>Bacillati</taxon>
        <taxon>Bacillota</taxon>
        <taxon>Bacilli</taxon>
        <taxon>Lactobacillales</taxon>
        <taxon>Streptococcaceae</taxon>
        <taxon>Streptococcus</taxon>
    </lineage>
</organism>
<proteinExistence type="predicted"/>
<name>A0A5S4TU65_STRPY</name>
<dbReference type="OrthoDB" id="8448305at2"/>
<reference evidence="1 2" key="1">
    <citation type="submission" date="2019-02" db="EMBL/GenBank/DDBJ databases">
        <title>Novel genomic isolates of S. pyogenes and S. dysgalactiae subsp. equisimilis associated to necrotising fasciitis (NSTI).</title>
        <authorList>
            <person name="Barrantes I."/>
        </authorList>
    </citation>
    <scope>NUCLEOTIDE SEQUENCE [LARGE SCALE GENOMIC DNA]</scope>
    <source>
        <strain evidence="1 2">SPY2028</strain>
    </source>
</reference>
<accession>A0A5S4TU65</accession>
<evidence type="ECO:0000313" key="2">
    <source>
        <dbReference type="Proteomes" id="UP000324058"/>
    </source>
</evidence>
<dbReference type="Proteomes" id="UP000324058">
    <property type="component" value="Unassembled WGS sequence"/>
</dbReference>
<sequence>MAMRGRRDALVNRSIPLAMRPTNTQLVGFFIFRRQIMKSKKLVFGQIDLNMCRDFDLVQALDYDFKEKKLYNKGRGFAIVLVSIQNLTFAIPLRSNIPKKYQLKYKLRDSKKYGCVEGLDIGKALVVEDPKYILNRTFKLREQVDYFKIVDNDILIVNKLIKAIIDYNQAVANSDQHKLTDPKRFKFSTFPNYTDRLKSITDADYLR</sequence>
<dbReference type="OMA" id="IDLKMCK"/>
<evidence type="ECO:0000313" key="1">
    <source>
        <dbReference type="EMBL" id="TYK98805.1"/>
    </source>
</evidence>
<dbReference type="EMBL" id="SJLL01000010">
    <property type="protein sequence ID" value="TYK98805.1"/>
    <property type="molecule type" value="Genomic_DNA"/>
</dbReference>